<dbReference type="PANTHER" id="PTHR10099">
    <property type="entry name" value="PHOSPHORIBOSYLFORMYLGLYCINAMIDINE SYNTHASE"/>
    <property type="match status" value="1"/>
</dbReference>
<dbReference type="InterPro" id="IPR029062">
    <property type="entry name" value="Class_I_gatase-like"/>
</dbReference>
<dbReference type="SMART" id="SM01211">
    <property type="entry name" value="GATase_5"/>
    <property type="match status" value="1"/>
</dbReference>
<dbReference type="GO" id="GO:0005737">
    <property type="term" value="C:cytoplasm"/>
    <property type="evidence" value="ECO:0007669"/>
    <property type="project" value="TreeGrafter"/>
</dbReference>
<feature type="non-terminal residue" evidence="1">
    <location>
        <position position="1"/>
    </location>
</feature>
<dbReference type="AlphaFoldDB" id="T0Z9B1"/>
<name>T0Z9B1_9ZZZZ</name>
<gene>
    <name evidence="1" type="ORF">B2A_09563</name>
</gene>
<dbReference type="GO" id="GO:0006164">
    <property type="term" value="P:purine nucleotide biosynthetic process"/>
    <property type="evidence" value="ECO:0007669"/>
    <property type="project" value="TreeGrafter"/>
</dbReference>
<sequence length="156" mass="17609">SLIPGAEDWPRFHRNRSEQFEARLAMVRVTSRCSPWFHGLSGGEWPIVVSHGEGRAVFAPGALDRLRSQGGIALEYLSGSGQATEWYPANPNGSPEGVTGFTNQDGRVLILMPHPERSFRSIQLSWHPGDWGEYSPWFRLFENARRFTRREGREAG</sequence>
<proteinExistence type="predicted"/>
<comment type="caution">
    <text evidence="1">The sequence shown here is derived from an EMBL/GenBank/DDBJ whole genome shotgun (WGS) entry which is preliminary data.</text>
</comment>
<dbReference type="Pfam" id="PF13507">
    <property type="entry name" value="GATase_5"/>
    <property type="match status" value="1"/>
</dbReference>
<accession>T0Z9B1</accession>
<evidence type="ECO:0000313" key="1">
    <source>
        <dbReference type="EMBL" id="EQD44546.1"/>
    </source>
</evidence>
<reference evidence="1" key="1">
    <citation type="submission" date="2013-08" db="EMBL/GenBank/DDBJ databases">
        <authorList>
            <person name="Mendez C."/>
            <person name="Richter M."/>
            <person name="Ferrer M."/>
            <person name="Sanchez J."/>
        </authorList>
    </citation>
    <scope>NUCLEOTIDE SEQUENCE</scope>
</reference>
<dbReference type="Gene3D" id="3.40.50.880">
    <property type="match status" value="1"/>
</dbReference>
<dbReference type="EMBL" id="AUZZ01006905">
    <property type="protein sequence ID" value="EQD44546.1"/>
    <property type="molecule type" value="Genomic_DNA"/>
</dbReference>
<reference evidence="1" key="2">
    <citation type="journal article" date="2014" name="ISME J.">
        <title>Microbial stratification in low pH oxic and suboxic macroscopic growths along an acid mine drainage.</title>
        <authorList>
            <person name="Mendez-Garcia C."/>
            <person name="Mesa V."/>
            <person name="Sprenger R.R."/>
            <person name="Richter M."/>
            <person name="Diez M.S."/>
            <person name="Solano J."/>
            <person name="Bargiela R."/>
            <person name="Golyshina O.V."/>
            <person name="Manteca A."/>
            <person name="Ramos J.L."/>
            <person name="Gallego J.R."/>
            <person name="Llorente I."/>
            <person name="Martins Dos Santos V.A."/>
            <person name="Jensen O.N."/>
            <person name="Pelaez A.I."/>
            <person name="Sanchez J."/>
            <person name="Ferrer M."/>
        </authorList>
    </citation>
    <scope>NUCLEOTIDE SEQUENCE</scope>
</reference>
<dbReference type="GO" id="GO:0004642">
    <property type="term" value="F:phosphoribosylformylglycinamidine synthase activity"/>
    <property type="evidence" value="ECO:0007669"/>
    <property type="project" value="TreeGrafter"/>
</dbReference>
<dbReference type="SUPFAM" id="SSF52317">
    <property type="entry name" value="Class I glutamine amidotransferase-like"/>
    <property type="match status" value="1"/>
</dbReference>
<dbReference type="PANTHER" id="PTHR10099:SF1">
    <property type="entry name" value="PHOSPHORIBOSYLFORMYLGLYCINAMIDINE SYNTHASE"/>
    <property type="match status" value="1"/>
</dbReference>
<organism evidence="1">
    <name type="scientific">mine drainage metagenome</name>
    <dbReference type="NCBI Taxonomy" id="410659"/>
    <lineage>
        <taxon>unclassified sequences</taxon>
        <taxon>metagenomes</taxon>
        <taxon>ecological metagenomes</taxon>
    </lineage>
</organism>
<protein>
    <submittedName>
        <fullName evidence="1">Phosphoribosylformylglycinamidine synthase</fullName>
    </submittedName>
</protein>